<sequence length="86" mass="10133">MIKLIIFDLDNTLTDFMRMKDESINAAIWSMIDAGLDFPEQRIHEEIYRIYDEEGIEYQKVFNRLLVTLIGEVDYRILAAGIVGYR</sequence>
<protein>
    <submittedName>
        <fullName evidence="1">Haloacid dehalogenase</fullName>
    </submittedName>
</protein>
<proteinExistence type="predicted"/>
<dbReference type="Gene3D" id="1.10.150.520">
    <property type="match status" value="1"/>
</dbReference>
<gene>
    <name evidence="1" type="ORF">ENO08_03445</name>
</gene>
<organism evidence="1">
    <name type="scientific">Eiseniibacteriota bacterium</name>
    <dbReference type="NCBI Taxonomy" id="2212470"/>
    <lineage>
        <taxon>Bacteria</taxon>
        <taxon>Candidatus Eiseniibacteriota</taxon>
    </lineage>
</organism>
<comment type="caution">
    <text evidence="1">The sequence shown here is derived from an EMBL/GenBank/DDBJ whole genome shotgun (WGS) entry which is preliminary data.</text>
</comment>
<dbReference type="SUPFAM" id="SSF56784">
    <property type="entry name" value="HAD-like"/>
    <property type="match status" value="1"/>
</dbReference>
<dbReference type="InterPro" id="IPR036412">
    <property type="entry name" value="HAD-like_sf"/>
</dbReference>
<dbReference type="Proteomes" id="UP000886069">
    <property type="component" value="Unassembled WGS sequence"/>
</dbReference>
<feature type="non-terminal residue" evidence="1">
    <location>
        <position position="86"/>
    </location>
</feature>
<evidence type="ECO:0000313" key="1">
    <source>
        <dbReference type="EMBL" id="HER43494.1"/>
    </source>
</evidence>
<name>A0A7V2AUI2_UNCEI</name>
<accession>A0A7V2AUI2</accession>
<dbReference type="EMBL" id="DSEC01000243">
    <property type="protein sequence ID" value="HER43494.1"/>
    <property type="molecule type" value="Genomic_DNA"/>
</dbReference>
<reference evidence="1" key="1">
    <citation type="journal article" date="2020" name="mSystems">
        <title>Genome- and Community-Level Interaction Insights into Carbon Utilization and Element Cycling Functions of Hydrothermarchaeota in Hydrothermal Sediment.</title>
        <authorList>
            <person name="Zhou Z."/>
            <person name="Liu Y."/>
            <person name="Xu W."/>
            <person name="Pan J."/>
            <person name="Luo Z.H."/>
            <person name="Li M."/>
        </authorList>
    </citation>
    <scope>NUCLEOTIDE SEQUENCE [LARGE SCALE GENOMIC DNA]</scope>
    <source>
        <strain evidence="1">SpSt-1233</strain>
    </source>
</reference>
<dbReference type="AlphaFoldDB" id="A0A7V2AUI2"/>